<proteinExistence type="predicted"/>
<protein>
    <submittedName>
        <fullName evidence="1">Uncharacterized protein</fullName>
    </submittedName>
</protein>
<reference evidence="1" key="1">
    <citation type="submission" date="2018-01" db="EMBL/GenBank/DDBJ databases">
        <authorList>
            <person name="Regsiter A."/>
            <person name="William W."/>
        </authorList>
    </citation>
    <scope>NUCLEOTIDE SEQUENCE</scope>
    <source>
        <strain evidence="1">TRIP AH-1</strain>
    </source>
</reference>
<dbReference type="EMBL" id="OJIN01000184">
    <property type="protein sequence ID" value="SPD75041.1"/>
    <property type="molecule type" value="Genomic_DNA"/>
</dbReference>
<accession>A0A445N0B5</accession>
<dbReference type="AlphaFoldDB" id="A0A445N0B5"/>
<evidence type="ECO:0000313" key="1">
    <source>
        <dbReference type="EMBL" id="SPD75041.1"/>
    </source>
</evidence>
<gene>
    <name evidence="1" type="ORF">PITCH_A420001</name>
</gene>
<sequence length="120" mass="13604">MDYARIQNDEAKFENMIACELWRAATLWTDLGFGDFSLHFIKDKEKREVDFLVVKDGKPLVLVEAKLSDTQPARSLAVFQDILQIPAVQLNNEGEGYRVIQNGSKNILIAPAWQWLAGLP</sequence>
<organism evidence="1">
    <name type="scientific">uncultured Desulfobacterium sp</name>
    <dbReference type="NCBI Taxonomy" id="201089"/>
    <lineage>
        <taxon>Bacteria</taxon>
        <taxon>Pseudomonadati</taxon>
        <taxon>Thermodesulfobacteriota</taxon>
        <taxon>Desulfobacteria</taxon>
        <taxon>Desulfobacterales</taxon>
        <taxon>Desulfobacteriaceae</taxon>
        <taxon>Desulfobacterium</taxon>
        <taxon>environmental samples</taxon>
    </lineage>
</organism>
<name>A0A445N0B5_9BACT</name>